<dbReference type="HAMAP" id="MF_00048">
    <property type="entry name" value="UPF0102"/>
    <property type="match status" value="1"/>
</dbReference>
<dbReference type="AlphaFoldDB" id="A0A223ASX5"/>
<dbReference type="PANTHER" id="PTHR34039">
    <property type="entry name" value="UPF0102 PROTEIN YRAN"/>
    <property type="match status" value="1"/>
</dbReference>
<evidence type="ECO:0000313" key="4">
    <source>
        <dbReference type="Proteomes" id="UP000214689"/>
    </source>
</evidence>
<dbReference type="InterPro" id="IPR003509">
    <property type="entry name" value="UPF0102_YraN-like"/>
</dbReference>
<gene>
    <name evidence="3" type="ORF">AXF17_06395</name>
</gene>
<dbReference type="Pfam" id="PF02021">
    <property type="entry name" value="UPF0102"/>
    <property type="match status" value="1"/>
</dbReference>
<dbReference type="Gene3D" id="3.40.1350.10">
    <property type="match status" value="1"/>
</dbReference>
<evidence type="ECO:0000313" key="3">
    <source>
        <dbReference type="EMBL" id="ASS38072.1"/>
    </source>
</evidence>
<dbReference type="RefSeq" id="WP_094234308.1">
    <property type="nucleotide sequence ID" value="NZ_CP016199.1"/>
</dbReference>
<comment type="similarity">
    <text evidence="1 2">Belongs to the UPF0102 family.</text>
</comment>
<organism evidence="3 4">
    <name type="scientific">Mogibacterium pumilum</name>
    <dbReference type="NCBI Taxonomy" id="86332"/>
    <lineage>
        <taxon>Bacteria</taxon>
        <taxon>Bacillati</taxon>
        <taxon>Bacillota</taxon>
        <taxon>Clostridia</taxon>
        <taxon>Peptostreptococcales</taxon>
        <taxon>Anaerovoracaceae</taxon>
        <taxon>Mogibacterium</taxon>
    </lineage>
</organism>
<keyword evidence="4" id="KW-1185">Reference proteome</keyword>
<evidence type="ECO:0000256" key="2">
    <source>
        <dbReference type="HAMAP-Rule" id="MF_00048"/>
    </source>
</evidence>
<dbReference type="Proteomes" id="UP000214689">
    <property type="component" value="Chromosome"/>
</dbReference>
<dbReference type="GO" id="GO:0003676">
    <property type="term" value="F:nucleic acid binding"/>
    <property type="evidence" value="ECO:0007669"/>
    <property type="project" value="InterPro"/>
</dbReference>
<reference evidence="4" key="1">
    <citation type="submission" date="2016-05" db="EMBL/GenBank/DDBJ databases">
        <authorList>
            <person name="Holder M.E."/>
            <person name="Ajami N.J."/>
            <person name="Petrosino J.F."/>
        </authorList>
    </citation>
    <scope>NUCLEOTIDE SEQUENCE [LARGE SCALE GENOMIC DNA]</scope>
    <source>
        <strain evidence="4">ATCC 700696</strain>
    </source>
</reference>
<dbReference type="InterPro" id="IPR011856">
    <property type="entry name" value="tRNA_endonuc-like_dom_sf"/>
</dbReference>
<dbReference type="InterPro" id="IPR011335">
    <property type="entry name" value="Restrct_endonuc-II-like"/>
</dbReference>
<accession>A0A223ASX5</accession>
<dbReference type="CDD" id="cd20736">
    <property type="entry name" value="PoNe_Nuclease"/>
    <property type="match status" value="1"/>
</dbReference>
<name>A0A223ASX5_9FIRM</name>
<sequence>MKYNKVVGNLGENMAADILEQQGYEVIARNYTCKIGEIDIIAMDIRDKVLSFIEVKTRTSNKYGYPAQAISHDKIRHIKNVANYFLRENREFSSYNARFDIVEIECRVSKNCF</sequence>
<proteinExistence type="inferred from homology"/>
<evidence type="ECO:0000256" key="1">
    <source>
        <dbReference type="ARBA" id="ARBA00006738"/>
    </source>
</evidence>
<dbReference type="NCBIfam" id="TIGR00252">
    <property type="entry name" value="YraN family protein"/>
    <property type="match status" value="1"/>
</dbReference>
<dbReference type="PANTHER" id="PTHR34039:SF1">
    <property type="entry name" value="UPF0102 PROTEIN YRAN"/>
    <property type="match status" value="1"/>
</dbReference>
<dbReference type="NCBIfam" id="NF009150">
    <property type="entry name" value="PRK12497.1-3"/>
    <property type="match status" value="1"/>
</dbReference>
<protein>
    <recommendedName>
        <fullName evidence="2">UPF0102 protein AXF17_06395</fullName>
    </recommendedName>
</protein>
<dbReference type="SUPFAM" id="SSF52980">
    <property type="entry name" value="Restriction endonuclease-like"/>
    <property type="match status" value="1"/>
</dbReference>
<dbReference type="OrthoDB" id="9802516at2"/>
<dbReference type="EMBL" id="CP016199">
    <property type="protein sequence ID" value="ASS38072.1"/>
    <property type="molecule type" value="Genomic_DNA"/>
</dbReference>